<keyword evidence="14" id="KW-0472">Membrane</keyword>
<keyword evidence="12" id="KW-1133">Transmembrane helix</keyword>
<evidence type="ECO:0000256" key="15">
    <source>
        <dbReference type="ARBA" id="ARBA00023239"/>
    </source>
</evidence>
<evidence type="ECO:0000256" key="16">
    <source>
        <dbReference type="ARBA" id="ARBA00032597"/>
    </source>
</evidence>
<dbReference type="CDD" id="cd00130">
    <property type="entry name" value="PAS"/>
    <property type="match status" value="1"/>
</dbReference>
<dbReference type="Pfam" id="PF00072">
    <property type="entry name" value="Response_reg"/>
    <property type="match status" value="1"/>
</dbReference>
<dbReference type="InterPro" id="IPR003018">
    <property type="entry name" value="GAF"/>
</dbReference>
<dbReference type="Gene3D" id="3.30.450.40">
    <property type="match status" value="1"/>
</dbReference>
<comment type="subunit">
    <text evidence="18">Homodimer. Can also exist as monomer.</text>
</comment>
<dbReference type="SUPFAM" id="SSF55073">
    <property type="entry name" value="Nucleotide cyclase"/>
    <property type="match status" value="1"/>
</dbReference>
<evidence type="ECO:0000256" key="5">
    <source>
        <dbReference type="ARBA" id="ARBA00022679"/>
    </source>
</evidence>
<dbReference type="InterPro" id="IPR000700">
    <property type="entry name" value="PAS-assoc_C"/>
</dbReference>
<evidence type="ECO:0000259" key="22">
    <source>
        <dbReference type="PROSITE" id="PS50112"/>
    </source>
</evidence>
<evidence type="ECO:0000256" key="7">
    <source>
        <dbReference type="ARBA" id="ARBA00022723"/>
    </source>
</evidence>
<dbReference type="PROSITE" id="PS50110">
    <property type="entry name" value="RESPONSE_REGULATORY"/>
    <property type="match status" value="1"/>
</dbReference>
<keyword evidence="8" id="KW-0547">Nucleotide-binding</keyword>
<dbReference type="EC" id="4.6.1.1" evidence="3"/>
<dbReference type="CDD" id="cd19920">
    <property type="entry name" value="REC_PA4781-like"/>
    <property type="match status" value="1"/>
</dbReference>
<dbReference type="GO" id="GO:0000160">
    <property type="term" value="P:phosphorelay signal transduction system"/>
    <property type="evidence" value="ECO:0007669"/>
    <property type="project" value="InterPro"/>
</dbReference>
<evidence type="ECO:0000256" key="20">
    <source>
        <dbReference type="RuleBase" id="RU000405"/>
    </source>
</evidence>
<protein>
    <recommendedName>
        <fullName evidence="4">Adenylate cyclase</fullName>
        <ecNumber evidence="3">4.6.1.1</ecNumber>
    </recommendedName>
    <alternativeName>
        <fullName evidence="16">ATP pyrophosphate-lyase</fullName>
    </alternativeName>
    <alternativeName>
        <fullName evidence="17">Adenylyl cyclase</fullName>
    </alternativeName>
</protein>
<dbReference type="GO" id="GO:0005524">
    <property type="term" value="F:ATP binding"/>
    <property type="evidence" value="ECO:0007669"/>
    <property type="project" value="UniProtKB-KW"/>
</dbReference>
<dbReference type="Pfam" id="PF00211">
    <property type="entry name" value="Guanylate_cyc"/>
    <property type="match status" value="1"/>
</dbReference>
<dbReference type="GO" id="GO:0004016">
    <property type="term" value="F:adenylate cyclase activity"/>
    <property type="evidence" value="ECO:0007669"/>
    <property type="project" value="UniProtKB-EC"/>
</dbReference>
<feature type="domain" description="PAC" evidence="23">
    <location>
        <begin position="406"/>
        <end position="458"/>
    </location>
</feature>
<keyword evidence="15 20" id="KW-0456">Lyase</keyword>
<dbReference type="SMART" id="SM00044">
    <property type="entry name" value="CYCc"/>
    <property type="match status" value="1"/>
</dbReference>
<name>A0AAV3XFY2_9CYAN</name>
<evidence type="ECO:0000256" key="1">
    <source>
        <dbReference type="ARBA" id="ARBA00001593"/>
    </source>
</evidence>
<dbReference type="Gene3D" id="3.40.50.2300">
    <property type="match status" value="1"/>
</dbReference>
<feature type="domain" description="Response regulatory" evidence="21">
    <location>
        <begin position="12"/>
        <end position="128"/>
    </location>
</feature>
<dbReference type="Pfam" id="PF13185">
    <property type="entry name" value="GAF_2"/>
    <property type="match status" value="1"/>
</dbReference>
<evidence type="ECO:0000256" key="14">
    <source>
        <dbReference type="ARBA" id="ARBA00023136"/>
    </source>
</evidence>
<comment type="caution">
    <text evidence="25">The sequence shown here is derived from an EMBL/GenBank/DDBJ whole genome shotgun (WGS) entry which is preliminary data.</text>
</comment>
<dbReference type="Gene3D" id="3.30.70.1230">
    <property type="entry name" value="Nucleotide cyclase"/>
    <property type="match status" value="1"/>
</dbReference>
<evidence type="ECO:0000256" key="9">
    <source>
        <dbReference type="ARBA" id="ARBA00022777"/>
    </source>
</evidence>
<keyword evidence="10" id="KW-0067">ATP-binding</keyword>
<feature type="domain" description="Guanylate cyclase" evidence="24">
    <location>
        <begin position="494"/>
        <end position="621"/>
    </location>
</feature>
<dbReference type="InterPro" id="IPR011006">
    <property type="entry name" value="CheY-like_superfamily"/>
</dbReference>
<keyword evidence="26" id="KW-1185">Reference proteome</keyword>
<dbReference type="GO" id="GO:0006171">
    <property type="term" value="P:cAMP biosynthetic process"/>
    <property type="evidence" value="ECO:0007669"/>
    <property type="project" value="UniProtKB-KW"/>
</dbReference>
<comment type="catalytic activity">
    <reaction evidence="1">
        <text>ATP = 3',5'-cyclic AMP + diphosphate</text>
        <dbReference type="Rhea" id="RHEA:15389"/>
        <dbReference type="ChEBI" id="CHEBI:30616"/>
        <dbReference type="ChEBI" id="CHEBI:33019"/>
        <dbReference type="ChEBI" id="CHEBI:58165"/>
        <dbReference type="EC" id="4.6.1.1"/>
    </reaction>
</comment>
<dbReference type="GO" id="GO:0016301">
    <property type="term" value="F:kinase activity"/>
    <property type="evidence" value="ECO:0007669"/>
    <property type="project" value="UniProtKB-KW"/>
</dbReference>
<keyword evidence="13" id="KW-0115">cAMP biosynthesis</keyword>
<evidence type="ECO:0000256" key="17">
    <source>
        <dbReference type="ARBA" id="ARBA00032637"/>
    </source>
</evidence>
<dbReference type="PANTHER" id="PTHR11920">
    <property type="entry name" value="GUANYLYL CYCLASE"/>
    <property type="match status" value="1"/>
</dbReference>
<keyword evidence="7" id="KW-0479">Metal-binding</keyword>
<evidence type="ECO:0000256" key="3">
    <source>
        <dbReference type="ARBA" id="ARBA00012201"/>
    </source>
</evidence>
<dbReference type="SMART" id="SM00065">
    <property type="entry name" value="GAF"/>
    <property type="match status" value="1"/>
</dbReference>
<evidence type="ECO:0000256" key="10">
    <source>
        <dbReference type="ARBA" id="ARBA00022840"/>
    </source>
</evidence>
<evidence type="ECO:0000313" key="26">
    <source>
        <dbReference type="Proteomes" id="UP001050975"/>
    </source>
</evidence>
<dbReference type="Pfam" id="PF13426">
    <property type="entry name" value="PAS_9"/>
    <property type="match status" value="1"/>
</dbReference>
<evidence type="ECO:0000256" key="8">
    <source>
        <dbReference type="ARBA" id="ARBA00022741"/>
    </source>
</evidence>
<dbReference type="PROSITE" id="PS50113">
    <property type="entry name" value="PAC"/>
    <property type="match status" value="1"/>
</dbReference>
<keyword evidence="11" id="KW-0460">Magnesium</keyword>
<evidence type="ECO:0000256" key="13">
    <source>
        <dbReference type="ARBA" id="ARBA00022998"/>
    </source>
</evidence>
<dbReference type="SMART" id="SM00448">
    <property type="entry name" value="REC"/>
    <property type="match status" value="1"/>
</dbReference>
<evidence type="ECO:0000256" key="4">
    <source>
        <dbReference type="ARBA" id="ARBA00021420"/>
    </source>
</evidence>
<accession>A0AAV3XFY2</accession>
<dbReference type="PROSITE" id="PS50125">
    <property type="entry name" value="GUANYLATE_CYCLASE_2"/>
    <property type="match status" value="1"/>
</dbReference>
<feature type="domain" description="PAS" evidence="22">
    <location>
        <begin position="331"/>
        <end position="368"/>
    </location>
</feature>
<feature type="modified residue" description="4-aspartylphosphate" evidence="19">
    <location>
        <position position="61"/>
    </location>
</feature>
<keyword evidence="9" id="KW-0418">Kinase</keyword>
<dbReference type="Gene3D" id="3.30.450.20">
    <property type="entry name" value="PAS domain"/>
    <property type="match status" value="1"/>
</dbReference>
<dbReference type="SUPFAM" id="SSF52172">
    <property type="entry name" value="CheY-like"/>
    <property type="match status" value="1"/>
</dbReference>
<gene>
    <name evidence="25" type="ORF">MiSe_45820</name>
</gene>
<dbReference type="EMBL" id="BLAY01000075">
    <property type="protein sequence ID" value="GET39810.1"/>
    <property type="molecule type" value="Genomic_DNA"/>
</dbReference>
<dbReference type="PANTHER" id="PTHR11920:SF335">
    <property type="entry name" value="GUANYLATE CYCLASE"/>
    <property type="match status" value="1"/>
</dbReference>
<evidence type="ECO:0000256" key="11">
    <source>
        <dbReference type="ARBA" id="ARBA00022842"/>
    </source>
</evidence>
<evidence type="ECO:0000256" key="12">
    <source>
        <dbReference type="ARBA" id="ARBA00022989"/>
    </source>
</evidence>
<dbReference type="InterPro" id="IPR001054">
    <property type="entry name" value="A/G_cyclase"/>
</dbReference>
<reference evidence="25" key="1">
    <citation type="submission" date="2019-10" db="EMBL/GenBank/DDBJ databases">
        <title>Draft genome sequece of Microseira wollei NIES-4236.</title>
        <authorList>
            <person name="Yamaguchi H."/>
            <person name="Suzuki S."/>
            <person name="Kawachi M."/>
        </authorList>
    </citation>
    <scope>NUCLEOTIDE SEQUENCE</scope>
    <source>
        <strain evidence="25">NIES-4236</strain>
    </source>
</reference>
<dbReference type="InterPro" id="IPR029787">
    <property type="entry name" value="Nucleotide_cyclase"/>
</dbReference>
<comment type="subcellular location">
    <subcellularLocation>
        <location evidence="2">Membrane</location>
    </subcellularLocation>
</comment>
<evidence type="ECO:0000256" key="18">
    <source>
        <dbReference type="ARBA" id="ARBA00064436"/>
    </source>
</evidence>
<keyword evidence="6" id="KW-0812">Transmembrane</keyword>
<proteinExistence type="inferred from homology"/>
<dbReference type="NCBIfam" id="TIGR00229">
    <property type="entry name" value="sensory_box"/>
    <property type="match status" value="1"/>
</dbReference>
<dbReference type="Proteomes" id="UP001050975">
    <property type="component" value="Unassembled WGS sequence"/>
</dbReference>
<dbReference type="GO" id="GO:0005886">
    <property type="term" value="C:plasma membrane"/>
    <property type="evidence" value="ECO:0007669"/>
    <property type="project" value="UniProtKB-ARBA"/>
</dbReference>
<dbReference type="SUPFAM" id="SSF55781">
    <property type="entry name" value="GAF domain-like"/>
    <property type="match status" value="1"/>
</dbReference>
<evidence type="ECO:0000313" key="25">
    <source>
        <dbReference type="EMBL" id="GET39810.1"/>
    </source>
</evidence>
<dbReference type="SMART" id="SM00086">
    <property type="entry name" value="PAC"/>
    <property type="match status" value="1"/>
</dbReference>
<dbReference type="GO" id="GO:0046872">
    <property type="term" value="F:metal ion binding"/>
    <property type="evidence" value="ECO:0007669"/>
    <property type="project" value="UniProtKB-KW"/>
</dbReference>
<dbReference type="SUPFAM" id="SSF55785">
    <property type="entry name" value="PYP-like sensor domain (PAS domain)"/>
    <property type="match status" value="1"/>
</dbReference>
<evidence type="ECO:0000259" key="23">
    <source>
        <dbReference type="PROSITE" id="PS50113"/>
    </source>
</evidence>
<dbReference type="PROSITE" id="PS50112">
    <property type="entry name" value="PAS"/>
    <property type="match status" value="1"/>
</dbReference>
<evidence type="ECO:0000259" key="24">
    <source>
        <dbReference type="PROSITE" id="PS50125"/>
    </source>
</evidence>
<comment type="similarity">
    <text evidence="20">Belongs to the adenylyl cyclase class-4/guanylyl cyclase family.</text>
</comment>
<dbReference type="InterPro" id="IPR018297">
    <property type="entry name" value="A/G_cyclase_CS"/>
</dbReference>
<dbReference type="InterPro" id="IPR001789">
    <property type="entry name" value="Sig_transdc_resp-reg_receiver"/>
</dbReference>
<evidence type="ECO:0000256" key="2">
    <source>
        <dbReference type="ARBA" id="ARBA00004370"/>
    </source>
</evidence>
<sequence>MNPEQLLPSKGNILVVDDHYANLSLLTQVLSEQGYEVRVAPNGKLALKSAKATPPDLILLDIMMPEMDGYQVCDHLKADKRTREIPVIFLSALGESLDKVKAFDVGGVDYITKPFDPVEVVARIKNHLRLREFELKLMDQNALLQKQIESRRQAEVEIRLLLATTQAISRCDDVHSALAAVLRLVCITIQWNYGDAWIPSNDGRVLECSQGWYASDPSFSDFRHQSLNLKFAPNVGLQGRIWTSKQPEWIEDIALEDEQSFLRSQIAIAAGLKAAFGVPILVNDQVLAILIFYKKTTAAISSRLIELVTAVATQLGALIQRKQMEDTLRIAEERYHSIVENAVEGIYQATPSGRLLSANPALAKLYGYDSPAALMTSLQDISQQLYVDPNRRNEFVAAMETDNAVIGFESMIYRKDGQKIWISENARAVRDSQGHLLYYEGTVSDITARKLAQEALKYQKEQTERLLLNILPKPIADRLQEQPQIIADSFAEVSVLFADLVGFTDFSSQKSPTELVEILNLIFSKFDLLSQQHGLEKIKTIGDAYMVVGGLPTYREDHAEAIARMALDMQASLDSVNHKLGQSFCLRIGINIGPVVAGVIGLTKFIYDLWGDTVNVASRMESSGIPGKIQVTSAVYERLKHKFTLKKRGDIAIKGKGEMTTYFLVNSHESSG</sequence>
<keyword evidence="19" id="KW-0597">Phosphoprotein</keyword>
<dbReference type="AlphaFoldDB" id="A0AAV3XFY2"/>
<dbReference type="PROSITE" id="PS00452">
    <property type="entry name" value="GUANYLATE_CYCLASE_1"/>
    <property type="match status" value="1"/>
</dbReference>
<dbReference type="FunFam" id="3.30.70.1230:FF:000033">
    <property type="entry name" value="Adenylate cyclase"/>
    <property type="match status" value="1"/>
</dbReference>
<organism evidence="25 26">
    <name type="scientific">Microseira wollei NIES-4236</name>
    <dbReference type="NCBI Taxonomy" id="2530354"/>
    <lineage>
        <taxon>Bacteria</taxon>
        <taxon>Bacillati</taxon>
        <taxon>Cyanobacteriota</taxon>
        <taxon>Cyanophyceae</taxon>
        <taxon>Oscillatoriophycideae</taxon>
        <taxon>Aerosakkonematales</taxon>
        <taxon>Aerosakkonemataceae</taxon>
        <taxon>Microseira</taxon>
    </lineage>
</organism>
<keyword evidence="5" id="KW-0808">Transferase</keyword>
<dbReference type="InterPro" id="IPR000014">
    <property type="entry name" value="PAS"/>
</dbReference>
<evidence type="ECO:0000256" key="19">
    <source>
        <dbReference type="PROSITE-ProRule" id="PRU00169"/>
    </source>
</evidence>
<dbReference type="RefSeq" id="WP_226585403.1">
    <property type="nucleotide sequence ID" value="NZ_BLAY01000075.1"/>
</dbReference>
<dbReference type="InterPro" id="IPR029016">
    <property type="entry name" value="GAF-like_dom_sf"/>
</dbReference>
<dbReference type="InterPro" id="IPR001610">
    <property type="entry name" value="PAC"/>
</dbReference>
<dbReference type="CDD" id="cd07302">
    <property type="entry name" value="CHD"/>
    <property type="match status" value="1"/>
</dbReference>
<evidence type="ECO:0000256" key="6">
    <source>
        <dbReference type="ARBA" id="ARBA00022692"/>
    </source>
</evidence>
<dbReference type="InterPro" id="IPR050401">
    <property type="entry name" value="Cyclic_nucleotide_synthase"/>
</dbReference>
<evidence type="ECO:0000259" key="21">
    <source>
        <dbReference type="PROSITE" id="PS50110"/>
    </source>
</evidence>
<dbReference type="InterPro" id="IPR035965">
    <property type="entry name" value="PAS-like_dom_sf"/>
</dbReference>